<dbReference type="Pfam" id="PF00935">
    <property type="entry name" value="Ribosomal_L44"/>
    <property type="match status" value="1"/>
</dbReference>
<comment type="subunit">
    <text evidence="2">Component of the large ribosomal subunit.</text>
</comment>
<evidence type="ECO:0000256" key="4">
    <source>
        <dbReference type="ARBA" id="ARBA00023274"/>
    </source>
</evidence>
<dbReference type="InterPro" id="IPR011332">
    <property type="entry name" value="Ribosomal_zn-bd"/>
</dbReference>
<evidence type="ECO:0000256" key="3">
    <source>
        <dbReference type="ARBA" id="ARBA00022980"/>
    </source>
</evidence>
<evidence type="ECO:0000256" key="2">
    <source>
        <dbReference type="ARBA" id="ARBA00011133"/>
    </source>
</evidence>
<protein>
    <submittedName>
        <fullName evidence="6">60S ribosomal protein L36a-like</fullName>
    </submittedName>
</protein>
<name>A0A6P6IRP7_PUMCO</name>
<dbReference type="GO" id="GO:1990904">
    <property type="term" value="C:ribonucleoprotein complex"/>
    <property type="evidence" value="ECO:0007669"/>
    <property type="project" value="UniProtKB-KW"/>
</dbReference>
<organism evidence="5 6">
    <name type="scientific">Puma concolor</name>
    <name type="common">Mountain lion</name>
    <name type="synonym">Felis concolor</name>
    <dbReference type="NCBI Taxonomy" id="9696"/>
    <lineage>
        <taxon>Eukaryota</taxon>
        <taxon>Metazoa</taxon>
        <taxon>Chordata</taxon>
        <taxon>Craniata</taxon>
        <taxon>Vertebrata</taxon>
        <taxon>Euteleostomi</taxon>
        <taxon>Mammalia</taxon>
        <taxon>Eutheria</taxon>
        <taxon>Laurasiatheria</taxon>
        <taxon>Carnivora</taxon>
        <taxon>Feliformia</taxon>
        <taxon>Felidae</taxon>
        <taxon>Felinae</taxon>
        <taxon>Puma</taxon>
    </lineage>
</organism>
<evidence type="ECO:0000313" key="5">
    <source>
        <dbReference type="Proteomes" id="UP000515131"/>
    </source>
</evidence>
<gene>
    <name evidence="6" type="primary">LOC112871657</name>
</gene>
<dbReference type="Gene3D" id="3.10.450.80">
    <property type="match status" value="1"/>
</dbReference>
<sequence>MVNIPKTCWTLCKKCGKYQQHKVTQYKKGNDSLYAQRKQHYDRKQNGYSERIKPIFWKKTKTTKRVMLRIDCIEPNYRCVKMLAIKRCKHLELRGHKKRKGHMIHF</sequence>
<dbReference type="AlphaFoldDB" id="A0A6P6IRP7"/>
<dbReference type="SUPFAM" id="SSF57829">
    <property type="entry name" value="Zn-binding ribosomal proteins"/>
    <property type="match status" value="1"/>
</dbReference>
<proteinExistence type="inferred from homology"/>
<dbReference type="FunFam" id="3.10.450.80:FF:000001">
    <property type="entry name" value="60S ribosomal protein L44"/>
    <property type="match status" value="1"/>
</dbReference>
<dbReference type="GO" id="GO:0003735">
    <property type="term" value="F:structural constituent of ribosome"/>
    <property type="evidence" value="ECO:0007669"/>
    <property type="project" value="InterPro"/>
</dbReference>
<dbReference type="InterPro" id="IPR053708">
    <property type="entry name" value="Ribosomal_LSU_eL42"/>
</dbReference>
<evidence type="ECO:0000313" key="6">
    <source>
        <dbReference type="RefSeq" id="XP_025790474.1"/>
    </source>
</evidence>
<dbReference type="GO" id="GO:0005840">
    <property type="term" value="C:ribosome"/>
    <property type="evidence" value="ECO:0007669"/>
    <property type="project" value="UniProtKB-KW"/>
</dbReference>
<evidence type="ECO:0000256" key="1">
    <source>
        <dbReference type="ARBA" id="ARBA00009364"/>
    </source>
</evidence>
<reference evidence="6" key="1">
    <citation type="submission" date="2025-08" db="UniProtKB">
        <authorList>
            <consortium name="RefSeq"/>
        </authorList>
    </citation>
    <scope>IDENTIFICATION</scope>
    <source>
        <tissue evidence="6">Blood</tissue>
    </source>
</reference>
<keyword evidence="3" id="KW-0689">Ribosomal protein</keyword>
<accession>A0A6P6IRP7</accession>
<dbReference type="GO" id="GO:0006412">
    <property type="term" value="P:translation"/>
    <property type="evidence" value="ECO:0007669"/>
    <property type="project" value="InterPro"/>
</dbReference>
<dbReference type="PANTHER" id="PTHR10369">
    <property type="entry name" value="60S RIBOSOMAL PROTEIN L36A/L44"/>
    <property type="match status" value="1"/>
</dbReference>
<dbReference type="InterPro" id="IPR000552">
    <property type="entry name" value="Ribosomal_eL44"/>
</dbReference>
<comment type="similarity">
    <text evidence="1">Belongs to the eukaryotic ribosomal protein eL42 family.</text>
</comment>
<keyword evidence="5" id="KW-1185">Reference proteome</keyword>
<dbReference type="Proteomes" id="UP000515131">
    <property type="component" value="Unplaced"/>
</dbReference>
<dbReference type="RefSeq" id="XP_025790474.1">
    <property type="nucleotide sequence ID" value="XM_025934689.1"/>
</dbReference>
<dbReference type="KEGG" id="pcoo:112871657"/>
<keyword evidence="4" id="KW-0687">Ribonucleoprotein</keyword>
<dbReference type="GeneID" id="112871657"/>